<evidence type="ECO:0000256" key="7">
    <source>
        <dbReference type="ARBA" id="ARBA00022801"/>
    </source>
</evidence>
<dbReference type="InterPro" id="IPR006047">
    <property type="entry name" value="GH13_cat_dom"/>
</dbReference>
<dbReference type="Pfam" id="PF11941">
    <property type="entry name" value="DUF3459"/>
    <property type="match status" value="1"/>
</dbReference>
<comment type="caution">
    <text evidence="17">The sequence shown here is derived from an EMBL/GenBank/DDBJ whole genome shotgun (WGS) entry which is preliminary data.</text>
</comment>
<evidence type="ECO:0000256" key="5">
    <source>
        <dbReference type="ARBA" id="ARBA00015938"/>
    </source>
</evidence>
<feature type="compositionally biased region" description="Basic and acidic residues" evidence="15">
    <location>
        <begin position="1"/>
        <end position="16"/>
    </location>
</feature>
<dbReference type="InterPro" id="IPR022567">
    <property type="entry name" value="DUF3459"/>
</dbReference>
<evidence type="ECO:0000256" key="8">
    <source>
        <dbReference type="ARBA" id="ARBA00023277"/>
    </source>
</evidence>
<evidence type="ECO:0000256" key="13">
    <source>
        <dbReference type="NCBIfam" id="TIGR02402"/>
    </source>
</evidence>
<accession>A0ABW5ALH7</accession>
<dbReference type="InterPro" id="IPR017853">
    <property type="entry name" value="GH"/>
</dbReference>
<evidence type="ECO:0000256" key="12">
    <source>
        <dbReference type="ARBA" id="ARBA00034013"/>
    </source>
</evidence>
<comment type="subcellular location">
    <subcellularLocation>
        <location evidence="1">Cytoplasm</location>
    </subcellularLocation>
</comment>
<comment type="catalytic activity">
    <reaction evidence="12 14">
        <text>hydrolysis of (1-&gt;4)-alpha-D-glucosidic linkage in 4-alpha-D-[(1-&gt;4)-alpha-D-glucanosyl]n trehalose to yield trehalose and (1-&gt;4)-alpha-D-glucan.</text>
        <dbReference type="EC" id="3.2.1.141"/>
    </reaction>
</comment>
<dbReference type="Gene3D" id="3.20.20.80">
    <property type="entry name" value="Glycosidases"/>
    <property type="match status" value="1"/>
</dbReference>
<feature type="compositionally biased region" description="Low complexity" evidence="15">
    <location>
        <begin position="28"/>
        <end position="46"/>
    </location>
</feature>
<evidence type="ECO:0000259" key="16">
    <source>
        <dbReference type="SMART" id="SM00642"/>
    </source>
</evidence>
<evidence type="ECO:0000313" key="17">
    <source>
        <dbReference type="EMBL" id="MFD2182856.1"/>
    </source>
</evidence>
<dbReference type="Pfam" id="PF00128">
    <property type="entry name" value="Alpha-amylase"/>
    <property type="match status" value="1"/>
</dbReference>
<dbReference type="CDD" id="cd02853">
    <property type="entry name" value="E_set_MTHase_like_N"/>
    <property type="match status" value="1"/>
</dbReference>
<comment type="pathway">
    <text evidence="2 14">Glycan biosynthesis; trehalose biosynthesis.</text>
</comment>
<gene>
    <name evidence="17" type="primary">treZ</name>
    <name evidence="17" type="ORF">ACFSOX_11900</name>
</gene>
<evidence type="ECO:0000256" key="11">
    <source>
        <dbReference type="ARBA" id="ARBA00033284"/>
    </source>
</evidence>
<dbReference type="InterPro" id="IPR044901">
    <property type="entry name" value="Trehalose_TreZ_E-set_sf"/>
</dbReference>
<dbReference type="EC" id="3.2.1.141" evidence="4 13"/>
<dbReference type="EMBL" id="JBHUIW010000012">
    <property type="protein sequence ID" value="MFD2182856.1"/>
    <property type="molecule type" value="Genomic_DNA"/>
</dbReference>
<keyword evidence="8" id="KW-0119">Carbohydrate metabolism</keyword>
<evidence type="ECO:0000256" key="3">
    <source>
        <dbReference type="ARBA" id="ARBA00008061"/>
    </source>
</evidence>
<dbReference type="Proteomes" id="UP001597314">
    <property type="component" value="Unassembled WGS sequence"/>
</dbReference>
<reference evidence="18" key="1">
    <citation type="journal article" date="2019" name="Int. J. Syst. Evol. Microbiol.">
        <title>The Global Catalogue of Microorganisms (GCM) 10K type strain sequencing project: providing services to taxonomists for standard genome sequencing and annotation.</title>
        <authorList>
            <consortium name="The Broad Institute Genomics Platform"/>
            <consortium name="The Broad Institute Genome Sequencing Center for Infectious Disease"/>
            <person name="Wu L."/>
            <person name="Ma J."/>
        </authorList>
    </citation>
    <scope>NUCLEOTIDE SEQUENCE [LARGE SCALE GENOMIC DNA]</scope>
    <source>
        <strain evidence="18">CGMCC 1.6774</strain>
    </source>
</reference>
<dbReference type="Gene3D" id="2.60.40.10">
    <property type="entry name" value="Immunoglobulins"/>
    <property type="match status" value="1"/>
</dbReference>
<dbReference type="RefSeq" id="WP_378478029.1">
    <property type="nucleotide sequence ID" value="NZ_JBHUIW010000012.1"/>
</dbReference>
<evidence type="ECO:0000256" key="2">
    <source>
        <dbReference type="ARBA" id="ARBA00005199"/>
    </source>
</evidence>
<proteinExistence type="inferred from homology"/>
<dbReference type="SUPFAM" id="SSF51445">
    <property type="entry name" value="(Trans)glycosidases"/>
    <property type="match status" value="1"/>
</dbReference>
<feature type="region of interest" description="Disordered" evidence="15">
    <location>
        <begin position="1"/>
        <end position="60"/>
    </location>
</feature>
<feature type="domain" description="Glycosyl hydrolase family 13 catalytic" evidence="16">
    <location>
        <begin position="134"/>
        <end position="503"/>
    </location>
</feature>
<dbReference type="SUPFAM" id="SSF81296">
    <property type="entry name" value="E set domains"/>
    <property type="match status" value="1"/>
</dbReference>
<keyword evidence="18" id="KW-1185">Reference proteome</keyword>
<dbReference type="CDD" id="cd11325">
    <property type="entry name" value="AmyAc_GTHase"/>
    <property type="match status" value="1"/>
</dbReference>
<dbReference type="Gene3D" id="1.10.10.760">
    <property type="entry name" value="E-set domains of sugar-utilizing enzymes"/>
    <property type="match status" value="1"/>
</dbReference>
<dbReference type="InterPro" id="IPR014756">
    <property type="entry name" value="Ig_E-set"/>
</dbReference>
<sequence>MSRTSVRDTTIRDASRRATATRPGSGGSAAPTSAPPTGRSAPSPARRATRFGPVVGPDGTRFRLWAPKHAQITLDVVDTDRQISMTPVGDGWHETVVADAGPGTRYRFVLPDGLAVPDPGSRFQPDDVHGPSEVIDPDAYAWTTPGWRGRPWEEAVVYELHVGTFTPEGTFRAAIEKLDHLVDLGVTAIELMPIADFPGRRNWGYDGVLPFAPDASYGRPDDLKSLVDAAHARGLMVLLDVVYNHFGPDGNYLAAYAPIFTERHHTPWGAAVNFDAEGAEMVRALVIENVLHWIDEMRLDGLRLDAVHAILDDSAEHVLHEIAAAVHAATPGRHVHLILENEENEAHLLVRDTDGAPRLYTAQWNDDVHHVLHCAASGETTGYYADYHGDTDKLGRALAEGFAFQGEEMPYRGSPRGEPSRDLPATAFVSFIQNHDQVGNRAFGDRITAFAPAAAVRAIATVYLLLPQVPMLFMGEEWGAAEPFPFFCDFEEPLASAVREGRRAEFARFPEFHDPAQRDRIPDPTLPATFEAAKLDWSVLRRDAHVRRLALYRGLLNVRRREIVPRLAGTGAGRYAVRGPGAVTVEWDMGDAKLRLLANLSAEPLGRLDPIPGRTLWCEGESRLTEADGAALALGAWTVVWMLDETPEATP</sequence>
<dbReference type="InterPro" id="IPR013783">
    <property type="entry name" value="Ig-like_fold"/>
</dbReference>
<dbReference type="PANTHER" id="PTHR43651:SF11">
    <property type="entry name" value="MALTO-OLIGOSYLTREHALOSE TREHALOHYDROLASE"/>
    <property type="match status" value="1"/>
</dbReference>
<evidence type="ECO:0000256" key="9">
    <source>
        <dbReference type="ARBA" id="ARBA00023295"/>
    </source>
</evidence>
<name>A0ABW5ALH7_9BRAD</name>
<evidence type="ECO:0000256" key="1">
    <source>
        <dbReference type="ARBA" id="ARBA00004496"/>
    </source>
</evidence>
<keyword evidence="7 14" id="KW-0378">Hydrolase</keyword>
<evidence type="ECO:0000256" key="10">
    <source>
        <dbReference type="ARBA" id="ARBA00032057"/>
    </source>
</evidence>
<evidence type="ECO:0000256" key="6">
    <source>
        <dbReference type="ARBA" id="ARBA00022490"/>
    </source>
</evidence>
<keyword evidence="9 14" id="KW-0326">Glycosidase</keyword>
<keyword evidence="6" id="KW-0963">Cytoplasm</keyword>
<dbReference type="PIRSF" id="PIRSF006337">
    <property type="entry name" value="Trehalose_TreZ"/>
    <property type="match status" value="1"/>
</dbReference>
<dbReference type="PANTHER" id="PTHR43651">
    <property type="entry name" value="1,4-ALPHA-GLUCAN-BRANCHING ENZYME"/>
    <property type="match status" value="1"/>
</dbReference>
<evidence type="ECO:0000256" key="14">
    <source>
        <dbReference type="PIRNR" id="PIRNR006337"/>
    </source>
</evidence>
<evidence type="ECO:0000256" key="4">
    <source>
        <dbReference type="ARBA" id="ARBA00012268"/>
    </source>
</evidence>
<dbReference type="SMART" id="SM00642">
    <property type="entry name" value="Aamy"/>
    <property type="match status" value="1"/>
</dbReference>
<protein>
    <recommendedName>
        <fullName evidence="5 13">Malto-oligosyltrehalose trehalohydrolase</fullName>
        <shortName evidence="14">MTHase</shortName>
        <ecNumber evidence="4 13">3.2.1.141</ecNumber>
    </recommendedName>
    <alternativeName>
        <fullName evidence="11 14">4-alpha-D-((1-&gt;4)-alpha-D-glucano)trehalose trehalohydrolase</fullName>
    </alternativeName>
    <alternativeName>
        <fullName evidence="10 14">Maltooligosyl trehalose trehalohydrolase</fullName>
    </alternativeName>
</protein>
<organism evidence="17 18">
    <name type="scientific">Rhodoplanes azumiensis</name>
    <dbReference type="NCBI Taxonomy" id="1897628"/>
    <lineage>
        <taxon>Bacteria</taxon>
        <taxon>Pseudomonadati</taxon>
        <taxon>Pseudomonadota</taxon>
        <taxon>Alphaproteobacteria</taxon>
        <taxon>Hyphomicrobiales</taxon>
        <taxon>Nitrobacteraceae</taxon>
        <taxon>Rhodoplanes</taxon>
    </lineage>
</organism>
<dbReference type="NCBIfam" id="TIGR02402">
    <property type="entry name" value="trehalose_TreZ"/>
    <property type="match status" value="1"/>
</dbReference>
<evidence type="ECO:0000256" key="15">
    <source>
        <dbReference type="SAM" id="MobiDB-lite"/>
    </source>
</evidence>
<dbReference type="InterPro" id="IPR012768">
    <property type="entry name" value="Trehalose_TreZ"/>
</dbReference>
<evidence type="ECO:0000313" key="18">
    <source>
        <dbReference type="Proteomes" id="UP001597314"/>
    </source>
</evidence>
<dbReference type="GO" id="GO:0033942">
    <property type="term" value="F:4-alpha-D-(1-&gt;4)-alpha-D-glucanotrehalose trehalohydrolase activity"/>
    <property type="evidence" value="ECO:0007669"/>
    <property type="project" value="UniProtKB-EC"/>
</dbReference>
<comment type="similarity">
    <text evidence="3 14">Belongs to the glycosyl hydrolase 13 family.</text>
</comment>